<dbReference type="Proteomes" id="UP000546324">
    <property type="component" value="Unassembled WGS sequence"/>
</dbReference>
<evidence type="ECO:0000256" key="2">
    <source>
        <dbReference type="SAM" id="MobiDB-lite"/>
    </source>
</evidence>
<sequence>MGFLDYFGHNWDALVDCLHDWHGPGHGRQDVAVLVDSADELSGAEFLGLLVSVLCQARPTATGCSWPLGAGRNRLPPQSEREPVRWQSSATRASALAQAGEAPRPESSRKTSPQQAVPSPVR</sequence>
<dbReference type="Gene3D" id="3.30.370.10">
    <property type="entry name" value="Barstar-like"/>
    <property type="match status" value="1"/>
</dbReference>
<comment type="caution">
    <text evidence="4">The sequence shown here is derived from an EMBL/GenBank/DDBJ whole genome shotgun (WGS) entry which is preliminary data.</text>
</comment>
<feature type="compositionally biased region" description="Polar residues" evidence="2">
    <location>
        <begin position="110"/>
        <end position="122"/>
    </location>
</feature>
<dbReference type="InterPro" id="IPR035905">
    <property type="entry name" value="Barstar-like_sf"/>
</dbReference>
<dbReference type="EMBL" id="JACHMQ010000001">
    <property type="protein sequence ID" value="MBB6399162.1"/>
    <property type="molecule type" value="Genomic_DNA"/>
</dbReference>
<dbReference type="SUPFAM" id="SSF52038">
    <property type="entry name" value="Barstar-related"/>
    <property type="match status" value="1"/>
</dbReference>
<dbReference type="Pfam" id="PF01337">
    <property type="entry name" value="Barstar"/>
    <property type="match status" value="1"/>
</dbReference>
<evidence type="ECO:0000256" key="1">
    <source>
        <dbReference type="ARBA" id="ARBA00006845"/>
    </source>
</evidence>
<dbReference type="AlphaFoldDB" id="A0A7X0G4G5"/>
<name>A0A7X0G4G5_9ACTN</name>
<keyword evidence="5" id="KW-1185">Reference proteome</keyword>
<evidence type="ECO:0000313" key="5">
    <source>
        <dbReference type="Proteomes" id="UP000546324"/>
    </source>
</evidence>
<gene>
    <name evidence="4" type="ORF">BKA00_006076</name>
</gene>
<accession>A0A7X0G4G5</accession>
<feature type="domain" description="Barstar (barnase inhibitor)" evidence="3">
    <location>
        <begin position="1"/>
        <end position="43"/>
    </location>
</feature>
<proteinExistence type="inferred from homology"/>
<evidence type="ECO:0000313" key="4">
    <source>
        <dbReference type="EMBL" id="MBB6399162.1"/>
    </source>
</evidence>
<organism evidence="4 5">
    <name type="scientific">Actinomadura coerulea</name>
    <dbReference type="NCBI Taxonomy" id="46159"/>
    <lineage>
        <taxon>Bacteria</taxon>
        <taxon>Bacillati</taxon>
        <taxon>Actinomycetota</taxon>
        <taxon>Actinomycetes</taxon>
        <taxon>Streptosporangiales</taxon>
        <taxon>Thermomonosporaceae</taxon>
        <taxon>Actinomadura</taxon>
    </lineage>
</organism>
<protein>
    <recommendedName>
        <fullName evidence="3">Barstar (barnase inhibitor) domain-containing protein</fullName>
    </recommendedName>
</protein>
<evidence type="ECO:0000259" key="3">
    <source>
        <dbReference type="Pfam" id="PF01337"/>
    </source>
</evidence>
<dbReference type="InterPro" id="IPR000468">
    <property type="entry name" value="Barstar"/>
</dbReference>
<comment type="similarity">
    <text evidence="1">Belongs to the barstar family.</text>
</comment>
<reference evidence="4 5" key="1">
    <citation type="submission" date="2020-08" db="EMBL/GenBank/DDBJ databases">
        <title>Sequencing the genomes of 1000 actinobacteria strains.</title>
        <authorList>
            <person name="Klenk H.-P."/>
        </authorList>
    </citation>
    <scope>NUCLEOTIDE SEQUENCE [LARGE SCALE GENOMIC DNA]</scope>
    <source>
        <strain evidence="4 5">DSM 43675</strain>
    </source>
</reference>
<feature type="region of interest" description="Disordered" evidence="2">
    <location>
        <begin position="64"/>
        <end position="122"/>
    </location>
</feature>